<evidence type="ECO:0000259" key="2">
    <source>
        <dbReference type="Pfam" id="PF18962"/>
    </source>
</evidence>
<dbReference type="STRING" id="1763537.ULVI_09735"/>
<sequence length="251" mass="27873">MVNTFTQRLETLDPNAFVLFAGDFNVYTSNEPAYQELLDPTNTIVMIDPIDTPGSWNNNIDFQDIHTQSTRISSGPFGAGAGGGLDDRFDFITISQNMTSNPKLRYVEGSYKAFGNNGNCYNNNISDSSCVGEFSQSLRNSLYSMSDHLPVVMQLETEEDILLSTIAFEGSEIEVKLRASVVSTEVEIEIPSEVTQPIAATIYNVLGQSILKRSSVHSENIKIDISHFAEGVYYIHTNLPNQQTLKFIKSF</sequence>
<gene>
    <name evidence="3" type="ORF">ULVI_09735</name>
</gene>
<dbReference type="AlphaFoldDB" id="A0A167HQC9"/>
<dbReference type="InterPro" id="IPR036691">
    <property type="entry name" value="Endo/exonu/phosph_ase_sf"/>
</dbReference>
<comment type="caution">
    <text evidence="3">The sequence shown here is derived from an EMBL/GenBank/DDBJ whole genome shotgun (WGS) entry which is preliminary data.</text>
</comment>
<dbReference type="Pfam" id="PF18962">
    <property type="entry name" value="Por_Secre_tail"/>
    <property type="match status" value="1"/>
</dbReference>
<feature type="domain" description="Secretion system C-terminal sorting" evidence="2">
    <location>
        <begin position="185"/>
        <end position="246"/>
    </location>
</feature>
<evidence type="ECO:0000313" key="3">
    <source>
        <dbReference type="EMBL" id="OAB78852.1"/>
    </source>
</evidence>
<dbReference type="EMBL" id="LRXL01000037">
    <property type="protein sequence ID" value="OAB78852.1"/>
    <property type="molecule type" value="Genomic_DNA"/>
</dbReference>
<dbReference type="SUPFAM" id="SSF56219">
    <property type="entry name" value="DNase I-like"/>
    <property type="match status" value="1"/>
</dbReference>
<dbReference type="Gene3D" id="3.60.10.10">
    <property type="entry name" value="Endonuclease/exonuclease/phosphatase"/>
    <property type="match status" value="1"/>
</dbReference>
<dbReference type="Proteomes" id="UP000077013">
    <property type="component" value="Unassembled WGS sequence"/>
</dbReference>
<dbReference type="RefSeq" id="WP_068592253.1">
    <property type="nucleotide sequence ID" value="NZ_LRXL01000037.1"/>
</dbReference>
<name>A0A167HQC9_9FLAO</name>
<proteinExistence type="predicted"/>
<keyword evidence="1" id="KW-0732">Signal</keyword>
<keyword evidence="4" id="KW-1185">Reference proteome</keyword>
<accession>A0A167HQC9</accession>
<protein>
    <recommendedName>
        <fullName evidence="2">Secretion system C-terminal sorting domain-containing protein</fullName>
    </recommendedName>
</protein>
<dbReference type="InterPro" id="IPR026444">
    <property type="entry name" value="Secre_tail"/>
</dbReference>
<dbReference type="OrthoDB" id="1122807at2"/>
<reference evidence="3 4" key="1">
    <citation type="submission" date="2016-02" db="EMBL/GenBank/DDBJ databases">
        <title>Ulvibacter sp. LPB0005, isolated from Thais luteostoma.</title>
        <authorList>
            <person name="Shin S.-K."/>
            <person name="Yi H."/>
        </authorList>
    </citation>
    <scope>NUCLEOTIDE SEQUENCE [LARGE SCALE GENOMIC DNA]</scope>
    <source>
        <strain evidence="3 4">LPB0005</strain>
    </source>
</reference>
<organism evidence="3 4">
    <name type="scientific">Cochleicola gelatinilyticus</name>
    <dbReference type="NCBI Taxonomy" id="1763537"/>
    <lineage>
        <taxon>Bacteria</taxon>
        <taxon>Pseudomonadati</taxon>
        <taxon>Bacteroidota</taxon>
        <taxon>Flavobacteriia</taxon>
        <taxon>Flavobacteriales</taxon>
        <taxon>Flavobacteriaceae</taxon>
        <taxon>Cochleicola</taxon>
    </lineage>
</organism>
<evidence type="ECO:0000313" key="4">
    <source>
        <dbReference type="Proteomes" id="UP000077013"/>
    </source>
</evidence>
<evidence type="ECO:0000256" key="1">
    <source>
        <dbReference type="ARBA" id="ARBA00022729"/>
    </source>
</evidence>
<dbReference type="NCBIfam" id="TIGR04183">
    <property type="entry name" value="Por_Secre_tail"/>
    <property type="match status" value="1"/>
</dbReference>